<reference evidence="1 2" key="1">
    <citation type="submission" date="2020-08" db="EMBL/GenBank/DDBJ databases">
        <title>Sphingobacterium sp. DN00404 isolated from aquaculture water.</title>
        <authorList>
            <person name="Zhang M."/>
        </authorList>
    </citation>
    <scope>NUCLEOTIDE SEQUENCE [LARGE SCALE GENOMIC DNA]</scope>
    <source>
        <strain evidence="1 2">DN00404</strain>
    </source>
</reference>
<dbReference type="EMBL" id="JACOIK010000013">
    <property type="protein sequence ID" value="MBD1434597.1"/>
    <property type="molecule type" value="Genomic_DNA"/>
</dbReference>
<dbReference type="InterPro" id="IPR036291">
    <property type="entry name" value="NAD(P)-bd_dom_sf"/>
</dbReference>
<organism evidence="1 2">
    <name type="scientific">Sphingobacterium micropteri</name>
    <dbReference type="NCBI Taxonomy" id="2763501"/>
    <lineage>
        <taxon>Bacteria</taxon>
        <taxon>Pseudomonadati</taxon>
        <taxon>Bacteroidota</taxon>
        <taxon>Sphingobacteriia</taxon>
        <taxon>Sphingobacteriales</taxon>
        <taxon>Sphingobacteriaceae</taxon>
        <taxon>Sphingobacterium</taxon>
    </lineage>
</organism>
<evidence type="ECO:0008006" key="3">
    <source>
        <dbReference type="Google" id="ProtNLM"/>
    </source>
</evidence>
<dbReference type="Gene3D" id="3.40.50.720">
    <property type="entry name" value="NAD(P)-binding Rossmann-like Domain"/>
    <property type="match status" value="1"/>
</dbReference>
<evidence type="ECO:0000313" key="1">
    <source>
        <dbReference type="EMBL" id="MBD1434597.1"/>
    </source>
</evidence>
<dbReference type="SUPFAM" id="SSF51735">
    <property type="entry name" value="NAD(P)-binding Rossmann-fold domains"/>
    <property type="match status" value="1"/>
</dbReference>
<proteinExistence type="predicted"/>
<dbReference type="Proteomes" id="UP000602759">
    <property type="component" value="Unassembled WGS sequence"/>
</dbReference>
<protein>
    <recommendedName>
        <fullName evidence="3">SDR family NAD(P)-dependent oxidoreductase</fullName>
    </recommendedName>
</protein>
<accession>A0ABR7YTL8</accession>
<gene>
    <name evidence="1" type="ORF">H8B06_17360</name>
</gene>
<sequence length="110" mass="12642">MKLNGNKILITGATSAVYCRTKADIHIFSKSLRYQLDKVKVFEIIPPLVDTEMTKDRGKGKISPQKLVEEFIQAFKNNRYEVNIHKVKLLRAINRISPQLADKIMKDITI</sequence>
<name>A0ABR7YTL8_9SPHI</name>
<evidence type="ECO:0000313" key="2">
    <source>
        <dbReference type="Proteomes" id="UP000602759"/>
    </source>
</evidence>
<comment type="caution">
    <text evidence="1">The sequence shown here is derived from an EMBL/GenBank/DDBJ whole genome shotgun (WGS) entry which is preliminary data.</text>
</comment>
<keyword evidence="2" id="KW-1185">Reference proteome</keyword>
<dbReference type="RefSeq" id="WP_190995466.1">
    <property type="nucleotide sequence ID" value="NZ_JACOIK010000013.1"/>
</dbReference>